<dbReference type="Proteomes" id="UP000244867">
    <property type="component" value="Unassembled WGS sequence"/>
</dbReference>
<dbReference type="Pfam" id="PF11832">
    <property type="entry name" value="DUF3352"/>
    <property type="match status" value="1"/>
</dbReference>
<evidence type="ECO:0000313" key="3">
    <source>
        <dbReference type="EMBL" id="PUA80540.1"/>
    </source>
</evidence>
<evidence type="ECO:0000313" key="4">
    <source>
        <dbReference type="Proteomes" id="UP000244867"/>
    </source>
</evidence>
<feature type="transmembrane region" description="Helical" evidence="2">
    <location>
        <begin position="43"/>
        <end position="63"/>
    </location>
</feature>
<dbReference type="EMBL" id="PYXZ01000005">
    <property type="protein sequence ID" value="PUA80540.1"/>
    <property type="molecule type" value="Genomic_DNA"/>
</dbReference>
<sequence>MSNTTPPGPDSSGHNPGGPEFLESSAGSPVAREAHAGDNRKRLLAVGGLVGVLAVGGGAVWAATSFLATGSQPAEALPASTLGYVSIDLDPSGGQKIEAIKTLRKFPAFKEQTGLDTDDDLREKIVEEIVKSGECEGLDYAKDVEPWLGSRAAMAAADLGGDTPTAVMVVQVTDAGKAEDGVDNLLQVCGAGASAEGSDSSDSSGDTGGYVISGDWLVVGKNEAEAQKVVDATEKGSLADDADFQKWTGEAGDSGIMSMYAAPEAGDFMSRYLTDMPGMGSMFGMPSADGFEIDPETGEFVENAPSGTESVPPELTEMLEQFDGAAATVRFDDGGLEFEAAYSNYQGELTKDFLGDAGVEMVQGLPDDTVAAFGLGFGEGWAQSLIDYMAKSSPEGTDVDDLIAQAEEETGLALPEDLETLMGEGMAIGLGSGIDPDAIVNGGPSELPLGIKIKGDAAEIQAVLDKVKDLAGPDVAPYLEVTEADGYAVLGTNDAYKESLTSTGSLGDTDAYTKVIEGDAQSVMFLNFDADDDWLVRLAEDEPEVSDNLEPLSAVGISGWLDGDVVHGVFKVTTD</sequence>
<dbReference type="OrthoDB" id="5241887at2"/>
<accession>A0A2R7YVV8</accession>
<name>A0A2R7YVV8_9ACTN</name>
<proteinExistence type="predicted"/>
<dbReference type="InterPro" id="IPR021787">
    <property type="entry name" value="DUF3352"/>
</dbReference>
<evidence type="ECO:0000256" key="2">
    <source>
        <dbReference type="SAM" id="Phobius"/>
    </source>
</evidence>
<keyword evidence="2" id="KW-1133">Transmembrane helix</keyword>
<organism evidence="3 4">
    <name type="scientific">Nocardioides currus</name>
    <dbReference type="NCBI Taxonomy" id="2133958"/>
    <lineage>
        <taxon>Bacteria</taxon>
        <taxon>Bacillati</taxon>
        <taxon>Actinomycetota</taxon>
        <taxon>Actinomycetes</taxon>
        <taxon>Propionibacteriales</taxon>
        <taxon>Nocardioidaceae</taxon>
        <taxon>Nocardioides</taxon>
    </lineage>
</organism>
<keyword evidence="2" id="KW-0812">Transmembrane</keyword>
<reference evidence="3 4" key="1">
    <citation type="submission" date="2018-03" db="EMBL/GenBank/DDBJ databases">
        <authorList>
            <person name="Keele B.F."/>
        </authorList>
    </citation>
    <scope>NUCLEOTIDE SEQUENCE [LARGE SCALE GENOMIC DNA]</scope>
    <source>
        <strain evidence="3 4">IB-3</strain>
    </source>
</reference>
<protein>
    <recommendedName>
        <fullName evidence="5">DUF3352 domain-containing protein</fullName>
    </recommendedName>
</protein>
<keyword evidence="4" id="KW-1185">Reference proteome</keyword>
<comment type="caution">
    <text evidence="3">The sequence shown here is derived from an EMBL/GenBank/DDBJ whole genome shotgun (WGS) entry which is preliminary data.</text>
</comment>
<evidence type="ECO:0000256" key="1">
    <source>
        <dbReference type="SAM" id="MobiDB-lite"/>
    </source>
</evidence>
<gene>
    <name evidence="3" type="ORF">C7S10_12285</name>
</gene>
<keyword evidence="2" id="KW-0472">Membrane</keyword>
<evidence type="ECO:0008006" key="5">
    <source>
        <dbReference type="Google" id="ProtNLM"/>
    </source>
</evidence>
<dbReference type="RefSeq" id="WP_108344734.1">
    <property type="nucleotide sequence ID" value="NZ_PYXZ01000005.1"/>
</dbReference>
<dbReference type="AlphaFoldDB" id="A0A2R7YVV8"/>
<feature type="region of interest" description="Disordered" evidence="1">
    <location>
        <begin position="1"/>
        <end position="35"/>
    </location>
</feature>